<dbReference type="AlphaFoldDB" id="A0A1F2WNZ4"/>
<keyword evidence="1" id="KW-0472">Membrane</keyword>
<organism evidence="4 5">
    <name type="scientific">Candidatus Solincola sediminis</name>
    <dbReference type="NCBI Taxonomy" id="1797199"/>
    <lineage>
        <taxon>Bacteria</taxon>
        <taxon>Bacillati</taxon>
        <taxon>Actinomycetota</taxon>
        <taxon>Candidatus Geothermincolia</taxon>
        <taxon>Candidatus Geothermincolales</taxon>
        <taxon>Candidatus Geothermincolaceae</taxon>
        <taxon>Candidatus Solincola</taxon>
    </lineage>
</organism>
<reference evidence="4 5" key="1">
    <citation type="journal article" date="2016" name="Nat. Commun.">
        <title>Thousands of microbial genomes shed light on interconnected biogeochemical processes in an aquifer system.</title>
        <authorList>
            <person name="Anantharaman K."/>
            <person name="Brown C.T."/>
            <person name="Hug L.A."/>
            <person name="Sharon I."/>
            <person name="Castelle C.J."/>
            <person name="Probst A.J."/>
            <person name="Thomas B.C."/>
            <person name="Singh A."/>
            <person name="Wilkins M.J."/>
            <person name="Karaoz U."/>
            <person name="Brodie E.L."/>
            <person name="Williams K.H."/>
            <person name="Hubbard S.S."/>
            <person name="Banfield J.F."/>
        </authorList>
    </citation>
    <scope>NUCLEOTIDE SEQUENCE [LARGE SCALE GENOMIC DNA]</scope>
</reference>
<dbReference type="STRING" id="1797197.A2Y75_10315"/>
<evidence type="ECO:0000259" key="2">
    <source>
        <dbReference type="Pfam" id="PF13240"/>
    </source>
</evidence>
<accession>A0A1F2WNZ4</accession>
<evidence type="ECO:0000256" key="1">
    <source>
        <dbReference type="SAM" id="Phobius"/>
    </source>
</evidence>
<feature type="transmembrane region" description="Helical" evidence="1">
    <location>
        <begin position="144"/>
        <end position="165"/>
    </location>
</feature>
<dbReference type="InterPro" id="IPR025241">
    <property type="entry name" value="DUF4190"/>
</dbReference>
<dbReference type="Proteomes" id="UP000177876">
    <property type="component" value="Unassembled WGS sequence"/>
</dbReference>
<protein>
    <recommendedName>
        <fullName evidence="6">DUF4190 domain-containing protein</fullName>
    </recommendedName>
</protein>
<proteinExistence type="predicted"/>
<evidence type="ECO:0000313" key="4">
    <source>
        <dbReference type="EMBL" id="OFW58569.1"/>
    </source>
</evidence>
<feature type="transmembrane region" description="Helical" evidence="1">
    <location>
        <begin position="84"/>
        <end position="109"/>
    </location>
</feature>
<evidence type="ECO:0000313" key="5">
    <source>
        <dbReference type="Proteomes" id="UP000177876"/>
    </source>
</evidence>
<name>A0A1F2WNZ4_9ACTN</name>
<keyword evidence="1" id="KW-0812">Transmembrane</keyword>
<keyword evidence="1" id="KW-1133">Transmembrane helix</keyword>
<feature type="domain" description="Zinc-ribbon" evidence="2">
    <location>
        <begin position="4"/>
        <end position="24"/>
    </location>
</feature>
<comment type="caution">
    <text evidence="4">The sequence shown here is derived from an EMBL/GenBank/DDBJ whole genome shotgun (WGS) entry which is preliminary data.</text>
</comment>
<dbReference type="EMBL" id="MELK01000021">
    <property type="protein sequence ID" value="OFW58569.1"/>
    <property type="molecule type" value="Genomic_DNA"/>
</dbReference>
<feature type="domain" description="DUF4190" evidence="3">
    <location>
        <begin position="82"/>
        <end position="141"/>
    </location>
</feature>
<gene>
    <name evidence="4" type="ORF">A2Y75_10315</name>
</gene>
<evidence type="ECO:0000259" key="3">
    <source>
        <dbReference type="Pfam" id="PF13828"/>
    </source>
</evidence>
<dbReference type="InterPro" id="IPR026870">
    <property type="entry name" value="Zinc_ribbon_dom"/>
</dbReference>
<evidence type="ECO:0008006" key="6">
    <source>
        <dbReference type="Google" id="ProtNLM"/>
    </source>
</evidence>
<dbReference type="Pfam" id="PF13828">
    <property type="entry name" value="DUF4190"/>
    <property type="match status" value="1"/>
</dbReference>
<dbReference type="Pfam" id="PF13240">
    <property type="entry name" value="Zn_Ribbon_1"/>
    <property type="match status" value="1"/>
</dbReference>
<sequence length="166" mass="17061">MKTCAKCGSQNPDDAVFCANCGYAFQQPPESPEAPTGPPPPPNAVVTPPLPFAQPTAGYPTGPPTVGGPYQYPYVPANNGKATAALVLGILGIFLCPFIFPILALVFGYSAKNEIAASRGAQTGESNATAGIILGWVGIAIDSIWLIIVIIFIIAAAAANGMILLF</sequence>